<dbReference type="RefSeq" id="WP_067032361.1">
    <property type="nucleotide sequence ID" value="NZ_CP187511.1"/>
</dbReference>
<keyword evidence="4" id="KW-1185">Reference proteome</keyword>
<evidence type="ECO:0008006" key="6">
    <source>
        <dbReference type="Google" id="ProtNLM"/>
    </source>
</evidence>
<evidence type="ECO:0000313" key="3">
    <source>
        <dbReference type="EMBL" id="SBT20488.1"/>
    </source>
</evidence>
<reference evidence="3 4" key="1">
    <citation type="submission" date="2016-06" db="EMBL/GenBank/DDBJ databases">
        <authorList>
            <person name="Rodrigo-Torres L."/>
            <person name="Arahal D.R."/>
        </authorList>
    </citation>
    <scope>NUCLEOTIDE SEQUENCE [LARGE SCALE GENOMIC DNA]</scope>
    <source>
        <strain evidence="3 4">CECT 5116</strain>
    </source>
</reference>
<evidence type="ECO:0000313" key="4">
    <source>
        <dbReference type="Proteomes" id="UP000092840"/>
    </source>
</evidence>
<organism evidence="2 5">
    <name type="scientific">Marinomonas gallaica</name>
    <dbReference type="NCBI Taxonomy" id="1806667"/>
    <lineage>
        <taxon>Bacteria</taxon>
        <taxon>Pseudomonadati</taxon>
        <taxon>Pseudomonadota</taxon>
        <taxon>Gammaproteobacteria</taxon>
        <taxon>Oceanospirillales</taxon>
        <taxon>Oceanospirillaceae</taxon>
        <taxon>Marinomonas</taxon>
    </lineage>
</organism>
<sequence>MSSESIHKKLERVRKPRVHITYDVETEGAVVVKELPFVMGIMGEFTGNNPGAPLKSLKDRKFVQIDRDNLNDVMAKLEPGLAFKVDNKLTDQEGTIPVDLKFRSMNDFEPGQVVEQVEPLKNLLDTRNKLRDLLTKADRSEELESLLEQVLQSTDSVQKLSNELQDSDVN</sequence>
<dbReference type="Pfam" id="PF05591">
    <property type="entry name" value="T6SS_VipA"/>
    <property type="match status" value="1"/>
</dbReference>
<accession>A0A1C3JNJ4</accession>
<dbReference type="AlphaFoldDB" id="A0A1C3JNJ4"/>
<keyword evidence="1" id="KW-0175">Coiled coil</keyword>
<name>A0A1C3JNJ4_9GAMM</name>
<feature type="coiled-coil region" evidence="1">
    <location>
        <begin position="120"/>
        <end position="163"/>
    </location>
</feature>
<reference evidence="2 5" key="2">
    <citation type="submission" date="2016-06" db="EMBL/GenBank/DDBJ databases">
        <authorList>
            <person name="Kjaerup R.B."/>
            <person name="Dalgaard T.S."/>
            <person name="Juul-Madsen H.R."/>
        </authorList>
    </citation>
    <scope>NUCLEOTIDE SEQUENCE [LARGE SCALE GENOMIC DNA]</scope>
    <source>
        <strain evidence="2 5">CECT 5115</strain>
    </source>
</reference>
<evidence type="ECO:0000256" key="1">
    <source>
        <dbReference type="SAM" id="Coils"/>
    </source>
</evidence>
<dbReference type="EMBL" id="FLRA01000003">
    <property type="protein sequence ID" value="SBT16772.1"/>
    <property type="molecule type" value="Genomic_DNA"/>
</dbReference>
<dbReference type="InterPro" id="IPR008312">
    <property type="entry name" value="T6SS_TssB1"/>
</dbReference>
<dbReference type="EMBL" id="FLRB01000006">
    <property type="protein sequence ID" value="SBT20488.1"/>
    <property type="molecule type" value="Genomic_DNA"/>
</dbReference>
<dbReference type="NCBIfam" id="TIGR03358">
    <property type="entry name" value="VI_chp_5"/>
    <property type="match status" value="1"/>
</dbReference>
<evidence type="ECO:0000313" key="2">
    <source>
        <dbReference type="EMBL" id="SBT16772.1"/>
    </source>
</evidence>
<dbReference type="PIRSF" id="PIRSF028301">
    <property type="entry name" value="UCP028301"/>
    <property type="match status" value="1"/>
</dbReference>
<evidence type="ECO:0000313" key="5">
    <source>
        <dbReference type="Proteomes" id="UP000092871"/>
    </source>
</evidence>
<dbReference type="PANTHER" id="PTHR35850:SF1">
    <property type="entry name" value="TYPE VI SECRETION SYSTEM SHEATH PROTEIN TSSB1"/>
    <property type="match status" value="1"/>
</dbReference>
<proteinExistence type="predicted"/>
<gene>
    <name evidence="2" type="ORF">MGA5115_00856</name>
    <name evidence="3" type="ORF">MGA5116_01074</name>
</gene>
<dbReference type="PANTHER" id="PTHR35850">
    <property type="entry name" value="CYTOPLASMIC PROTEIN-RELATED"/>
    <property type="match status" value="1"/>
</dbReference>
<protein>
    <recommendedName>
        <fullName evidence="6">Type VI secretion protein</fullName>
    </recommendedName>
</protein>
<dbReference type="OrthoDB" id="9789942at2"/>
<dbReference type="Proteomes" id="UP000092840">
    <property type="component" value="Unassembled WGS sequence"/>
</dbReference>
<dbReference type="Proteomes" id="UP000092871">
    <property type="component" value="Unassembled WGS sequence"/>
</dbReference>